<name>A0A7S8FHT9_9BACT</name>
<evidence type="ECO:0000259" key="6">
    <source>
        <dbReference type="Pfam" id="PF01509"/>
    </source>
</evidence>
<dbReference type="GO" id="GO:0031119">
    <property type="term" value="P:tRNA pseudouridine synthesis"/>
    <property type="evidence" value="ECO:0007669"/>
    <property type="project" value="UniProtKB-UniRule"/>
</dbReference>
<dbReference type="Pfam" id="PF16198">
    <property type="entry name" value="TruB_C_2"/>
    <property type="match status" value="1"/>
</dbReference>
<evidence type="ECO:0000313" key="9">
    <source>
        <dbReference type="Proteomes" id="UP000593737"/>
    </source>
</evidence>
<keyword evidence="4 5" id="KW-0413">Isomerase</keyword>
<evidence type="ECO:0000313" key="8">
    <source>
        <dbReference type="EMBL" id="QPD06118.1"/>
    </source>
</evidence>
<dbReference type="Gene3D" id="3.30.2350.10">
    <property type="entry name" value="Pseudouridine synthase"/>
    <property type="match status" value="1"/>
</dbReference>
<proteinExistence type="inferred from homology"/>
<evidence type="ECO:0000256" key="5">
    <source>
        <dbReference type="HAMAP-Rule" id="MF_01080"/>
    </source>
</evidence>
<dbReference type="EC" id="5.4.99.25" evidence="5"/>
<reference evidence="8 9" key="1">
    <citation type="journal article" date="2020" name="ISME J.">
        <title>Enrichment and physiological characterization of a novel comammox Nitrospira indicates ammonium inhibition of complete nitrification.</title>
        <authorList>
            <person name="Sakoula D."/>
            <person name="Koch H."/>
            <person name="Frank J."/>
            <person name="Jetten M.S.M."/>
            <person name="van Kessel M.A.H.J."/>
            <person name="Lucker S."/>
        </authorList>
    </citation>
    <scope>NUCLEOTIDE SEQUENCE [LARGE SCALE GENOMIC DNA]</scope>
    <source>
        <strain evidence="8">Comreactor17</strain>
    </source>
</reference>
<gene>
    <name evidence="5" type="primary">truB</name>
    <name evidence="8" type="ORF">Nkreftii_003892</name>
</gene>
<feature type="domain" description="tRNA pseudouridylate synthase B C-terminal" evidence="7">
    <location>
        <begin position="178"/>
        <end position="237"/>
    </location>
</feature>
<organism evidence="8 9">
    <name type="scientific">Candidatus Nitrospira kreftii</name>
    <dbReference type="NCBI Taxonomy" id="2652173"/>
    <lineage>
        <taxon>Bacteria</taxon>
        <taxon>Pseudomonadati</taxon>
        <taxon>Nitrospirota</taxon>
        <taxon>Nitrospiria</taxon>
        <taxon>Nitrospirales</taxon>
        <taxon>Nitrospiraceae</taxon>
        <taxon>Nitrospira</taxon>
    </lineage>
</organism>
<dbReference type="GO" id="GO:1990481">
    <property type="term" value="P:mRNA pseudouridine synthesis"/>
    <property type="evidence" value="ECO:0007669"/>
    <property type="project" value="TreeGrafter"/>
</dbReference>
<keyword evidence="3 5" id="KW-0819">tRNA processing</keyword>
<comment type="function">
    <text evidence="5">Responsible for synthesis of pseudouridine from uracil-55 in the psi GC loop of transfer RNAs.</text>
</comment>
<dbReference type="EMBL" id="CP047423">
    <property type="protein sequence ID" value="QPD06118.1"/>
    <property type="molecule type" value="Genomic_DNA"/>
</dbReference>
<comment type="similarity">
    <text evidence="2 5">Belongs to the pseudouridine synthase TruB family. Type 1 subfamily.</text>
</comment>
<sequence length="309" mass="33496">MEHQKHIEGVLIAHKEAGWTSHDVVAKVRKLLGACKVGHAGTLDPSATGVLPILVGRATRIAEYLMDWDKEYRAVLRLGQTTDTQDASGQVLTKTEPCQVNEDMIRMVVTQFRGVQRQLPPMYSAVKVSGQPLYKAARAGKTIDRVERSVTIHELEVLAVEGCDVTLRIVCSKGTYVRTLCADIGQVLGVGGHLYALQRCRVGPLSIDKALTIDEIAGHLAMDSLQEQFLSLDQLLSQLPTVVVDAEQAQRVVHGTPVSPVGISQLPASPHPIPVRLKNEAGQLLAIGTHNAQGSGPIKIRKVFSLVTH</sequence>
<dbReference type="Gene3D" id="2.30.130.10">
    <property type="entry name" value="PUA domain"/>
    <property type="match status" value="1"/>
</dbReference>
<evidence type="ECO:0000256" key="2">
    <source>
        <dbReference type="ARBA" id="ARBA00005642"/>
    </source>
</evidence>
<dbReference type="FunFam" id="3.30.2350.10:FF:000011">
    <property type="entry name" value="tRNA pseudouridine synthase B"/>
    <property type="match status" value="1"/>
</dbReference>
<dbReference type="PANTHER" id="PTHR13767:SF2">
    <property type="entry name" value="PSEUDOURIDYLATE SYNTHASE TRUB1"/>
    <property type="match status" value="1"/>
</dbReference>
<dbReference type="Proteomes" id="UP000593737">
    <property type="component" value="Chromosome"/>
</dbReference>
<dbReference type="AlphaFoldDB" id="A0A7S8FHT9"/>
<dbReference type="GO" id="GO:0160148">
    <property type="term" value="F:tRNA pseudouridine(55) synthase activity"/>
    <property type="evidence" value="ECO:0007669"/>
    <property type="project" value="UniProtKB-EC"/>
</dbReference>
<dbReference type="Pfam" id="PF01509">
    <property type="entry name" value="TruB_N"/>
    <property type="match status" value="1"/>
</dbReference>
<dbReference type="InterPro" id="IPR002501">
    <property type="entry name" value="PsdUridine_synth_N"/>
</dbReference>
<dbReference type="NCBIfam" id="TIGR00431">
    <property type="entry name" value="TruB"/>
    <property type="match status" value="1"/>
</dbReference>
<accession>A0A7S8FHT9</accession>
<evidence type="ECO:0000259" key="7">
    <source>
        <dbReference type="Pfam" id="PF16198"/>
    </source>
</evidence>
<feature type="active site" description="Nucleophile" evidence="5">
    <location>
        <position position="44"/>
    </location>
</feature>
<comment type="catalytic activity">
    <reaction evidence="1 5">
        <text>uridine(55) in tRNA = pseudouridine(55) in tRNA</text>
        <dbReference type="Rhea" id="RHEA:42532"/>
        <dbReference type="Rhea" id="RHEA-COMP:10101"/>
        <dbReference type="Rhea" id="RHEA-COMP:10102"/>
        <dbReference type="ChEBI" id="CHEBI:65314"/>
        <dbReference type="ChEBI" id="CHEBI:65315"/>
        <dbReference type="EC" id="5.4.99.25"/>
    </reaction>
</comment>
<protein>
    <recommendedName>
        <fullName evidence="5">tRNA pseudouridine synthase B</fullName>
        <ecNumber evidence="5">5.4.99.25</ecNumber>
    </recommendedName>
    <alternativeName>
        <fullName evidence="5">tRNA pseudouridine(55) synthase</fullName>
        <shortName evidence="5">Psi55 synthase</shortName>
    </alternativeName>
    <alternativeName>
        <fullName evidence="5">tRNA pseudouridylate synthase</fullName>
    </alternativeName>
    <alternativeName>
        <fullName evidence="5">tRNA-uridine isomerase</fullName>
    </alternativeName>
</protein>
<evidence type="ECO:0000256" key="3">
    <source>
        <dbReference type="ARBA" id="ARBA00022694"/>
    </source>
</evidence>
<dbReference type="SUPFAM" id="SSF55120">
    <property type="entry name" value="Pseudouridine synthase"/>
    <property type="match status" value="1"/>
</dbReference>
<dbReference type="InterPro" id="IPR020103">
    <property type="entry name" value="PsdUridine_synth_cat_dom_sf"/>
</dbReference>
<dbReference type="InterPro" id="IPR014780">
    <property type="entry name" value="tRNA_psdUridine_synth_TruB"/>
</dbReference>
<dbReference type="CDD" id="cd02573">
    <property type="entry name" value="PseudoU_synth_EcTruB"/>
    <property type="match status" value="1"/>
</dbReference>
<evidence type="ECO:0000256" key="1">
    <source>
        <dbReference type="ARBA" id="ARBA00000385"/>
    </source>
</evidence>
<dbReference type="InterPro" id="IPR032819">
    <property type="entry name" value="TruB_C"/>
</dbReference>
<dbReference type="KEGG" id="nkf:Nkreftii_003892"/>
<dbReference type="GO" id="GO:0003723">
    <property type="term" value="F:RNA binding"/>
    <property type="evidence" value="ECO:0007669"/>
    <property type="project" value="InterPro"/>
</dbReference>
<feature type="domain" description="Pseudouridine synthase II N-terminal" evidence="6">
    <location>
        <begin position="29"/>
        <end position="177"/>
    </location>
</feature>
<dbReference type="InterPro" id="IPR036974">
    <property type="entry name" value="PUA_sf"/>
</dbReference>
<dbReference type="PANTHER" id="PTHR13767">
    <property type="entry name" value="TRNA-PSEUDOURIDINE SYNTHASE"/>
    <property type="match status" value="1"/>
</dbReference>
<dbReference type="HAMAP" id="MF_01080">
    <property type="entry name" value="TruB_bact"/>
    <property type="match status" value="1"/>
</dbReference>
<evidence type="ECO:0000256" key="4">
    <source>
        <dbReference type="ARBA" id="ARBA00023235"/>
    </source>
</evidence>